<dbReference type="STRING" id="1081104.A0A168DZ33"/>
<dbReference type="PANTHER" id="PTHR23176:SF129">
    <property type="entry name" value="RHO GTPASE ACTIVATING PROTEIN AT 16F, ISOFORM E-RELATED"/>
    <property type="match status" value="1"/>
</dbReference>
<dbReference type="SMART" id="SM00233">
    <property type="entry name" value="PH"/>
    <property type="match status" value="1"/>
</dbReference>
<dbReference type="InterPro" id="IPR000198">
    <property type="entry name" value="RhoGAP_dom"/>
</dbReference>
<feature type="compositionally biased region" description="Low complexity" evidence="2">
    <location>
        <begin position="12"/>
        <end position="31"/>
    </location>
</feature>
<dbReference type="SMART" id="SM00324">
    <property type="entry name" value="RhoGAP"/>
    <property type="match status" value="1"/>
</dbReference>
<feature type="compositionally biased region" description="Polar residues" evidence="2">
    <location>
        <begin position="187"/>
        <end position="198"/>
    </location>
</feature>
<feature type="compositionally biased region" description="Pro residues" evidence="2">
    <location>
        <begin position="700"/>
        <end position="712"/>
    </location>
</feature>
<dbReference type="Gene3D" id="3.30.1520.10">
    <property type="entry name" value="Phox-like domain"/>
    <property type="match status" value="1"/>
</dbReference>
<dbReference type="Pfam" id="PF00620">
    <property type="entry name" value="RhoGAP"/>
    <property type="match status" value="1"/>
</dbReference>
<dbReference type="InterPro" id="IPR050729">
    <property type="entry name" value="Rho-GAP"/>
</dbReference>
<feature type="region of interest" description="Disordered" evidence="2">
    <location>
        <begin position="1179"/>
        <end position="1228"/>
    </location>
</feature>
<evidence type="ECO:0000259" key="4">
    <source>
        <dbReference type="PROSITE" id="PS50238"/>
    </source>
</evidence>
<feature type="compositionally biased region" description="Polar residues" evidence="2">
    <location>
        <begin position="729"/>
        <end position="745"/>
    </location>
</feature>
<dbReference type="InterPro" id="IPR008936">
    <property type="entry name" value="Rho_GTPase_activation_prot"/>
</dbReference>
<feature type="compositionally biased region" description="Low complexity" evidence="2">
    <location>
        <begin position="234"/>
        <end position="248"/>
    </location>
</feature>
<evidence type="ECO:0000256" key="1">
    <source>
        <dbReference type="ARBA" id="ARBA00022468"/>
    </source>
</evidence>
<dbReference type="SUPFAM" id="SSF48350">
    <property type="entry name" value="GTPase activation domain, GAP"/>
    <property type="match status" value="1"/>
</dbReference>
<dbReference type="GeneID" id="30016366"/>
<feature type="compositionally biased region" description="Low complexity" evidence="2">
    <location>
        <begin position="542"/>
        <end position="553"/>
    </location>
</feature>
<feature type="region of interest" description="Disordered" evidence="2">
    <location>
        <begin position="364"/>
        <end position="645"/>
    </location>
</feature>
<feature type="compositionally biased region" description="Basic and acidic residues" evidence="2">
    <location>
        <begin position="73"/>
        <end position="94"/>
    </location>
</feature>
<feature type="compositionally biased region" description="Polar residues" evidence="2">
    <location>
        <begin position="152"/>
        <end position="164"/>
    </location>
</feature>
<protein>
    <submittedName>
        <fullName evidence="5">RhoGAP domain-containing protein</fullName>
    </submittedName>
</protein>
<dbReference type="Pfam" id="PF00169">
    <property type="entry name" value="PH"/>
    <property type="match status" value="1"/>
</dbReference>
<name>A0A168DZ33_CORFA</name>
<dbReference type="EMBL" id="AZHB01000001">
    <property type="protein sequence ID" value="OAA73173.1"/>
    <property type="molecule type" value="Genomic_DNA"/>
</dbReference>
<feature type="compositionally biased region" description="Polar residues" evidence="2">
    <location>
        <begin position="117"/>
        <end position="130"/>
    </location>
</feature>
<dbReference type="Gene3D" id="2.30.29.30">
    <property type="entry name" value="Pleckstrin-homology domain (PH domain)/Phosphotyrosine-binding domain (PTB)"/>
    <property type="match status" value="1"/>
</dbReference>
<feature type="compositionally biased region" description="Low complexity" evidence="2">
    <location>
        <begin position="668"/>
        <end position="681"/>
    </location>
</feature>
<dbReference type="InterPro" id="IPR011993">
    <property type="entry name" value="PH-like_dom_sf"/>
</dbReference>
<feature type="region of interest" description="Disordered" evidence="2">
    <location>
        <begin position="1"/>
        <end position="284"/>
    </location>
</feature>
<proteinExistence type="predicted"/>
<dbReference type="SUPFAM" id="SSF50729">
    <property type="entry name" value="PH domain-like"/>
    <property type="match status" value="1"/>
</dbReference>
<dbReference type="CDD" id="cd06093">
    <property type="entry name" value="PX_domain"/>
    <property type="match status" value="1"/>
</dbReference>
<organism evidence="5 6">
    <name type="scientific">Cordyceps fumosorosea (strain ARSEF 2679)</name>
    <name type="common">Isaria fumosorosea</name>
    <dbReference type="NCBI Taxonomy" id="1081104"/>
    <lineage>
        <taxon>Eukaryota</taxon>
        <taxon>Fungi</taxon>
        <taxon>Dikarya</taxon>
        <taxon>Ascomycota</taxon>
        <taxon>Pezizomycotina</taxon>
        <taxon>Sordariomycetes</taxon>
        <taxon>Hypocreomycetidae</taxon>
        <taxon>Hypocreales</taxon>
        <taxon>Cordycipitaceae</taxon>
        <taxon>Cordyceps</taxon>
    </lineage>
</organism>
<dbReference type="OrthoDB" id="185175at2759"/>
<dbReference type="GO" id="GO:0035091">
    <property type="term" value="F:phosphatidylinositol binding"/>
    <property type="evidence" value="ECO:0007669"/>
    <property type="project" value="InterPro"/>
</dbReference>
<feature type="compositionally biased region" description="Pro residues" evidence="2">
    <location>
        <begin position="521"/>
        <end position="541"/>
    </location>
</feature>
<dbReference type="PROSITE" id="PS50003">
    <property type="entry name" value="PH_DOMAIN"/>
    <property type="match status" value="1"/>
</dbReference>
<dbReference type="InterPro" id="IPR001849">
    <property type="entry name" value="PH_domain"/>
</dbReference>
<feature type="compositionally biased region" description="Pro residues" evidence="2">
    <location>
        <begin position="59"/>
        <end position="71"/>
    </location>
</feature>
<feature type="domain" description="PH" evidence="3">
    <location>
        <begin position="931"/>
        <end position="1048"/>
    </location>
</feature>
<dbReference type="PROSITE" id="PS50238">
    <property type="entry name" value="RHOGAP"/>
    <property type="match status" value="1"/>
</dbReference>
<feature type="compositionally biased region" description="Basic and acidic residues" evidence="2">
    <location>
        <begin position="447"/>
        <end position="484"/>
    </location>
</feature>
<dbReference type="CDD" id="cd13277">
    <property type="entry name" value="PH_Bem3"/>
    <property type="match status" value="1"/>
</dbReference>
<feature type="region of interest" description="Disordered" evidence="2">
    <location>
        <begin position="666"/>
        <end position="760"/>
    </location>
</feature>
<keyword evidence="1" id="KW-0343">GTPase activation</keyword>
<evidence type="ECO:0000313" key="6">
    <source>
        <dbReference type="Proteomes" id="UP000076744"/>
    </source>
</evidence>
<gene>
    <name evidence="5" type="ORF">ISF_00074</name>
</gene>
<dbReference type="GO" id="GO:0007165">
    <property type="term" value="P:signal transduction"/>
    <property type="evidence" value="ECO:0007669"/>
    <property type="project" value="InterPro"/>
</dbReference>
<evidence type="ECO:0000313" key="5">
    <source>
        <dbReference type="EMBL" id="OAA73173.1"/>
    </source>
</evidence>
<sequence length="1449" mass="156754">MPESASTRRRPAAAAAAAAAPAHAAVATTAPPHIDANADPKPPAHRYQYPSFHYASSPPASPRRQPPPPPTSRRLEALHHDLATAQSHDSRSDHTLPQNPQSQSSFNLHDLHAAASHSPQTVNIKPSLSVPSILGPGPRSPRPSAPSPLSANQHYDSRASTNTRAHLDGTTPPRPGRPNRPAARTTFYSDSSGPSSPEQEIAGPRFPNASHDNRSVSEPLSFKKPVMAPGPSNPATDGTAAGASTAPTNPLPRNSSVDTAISAFLNRDPTGNSASSKPPQSSDIDRLIQAAGSPEAVIKYLLKEKQSQSQQNSQIWTLLDKQKTMIIGLNKDLEAALESKERYRKKLRECMNNLSILQAAAARASEDGIKKPRPSPRIDVDGYRGMNPDSPVLDSDSQKGSPVDLTMARYPISHTITHPITPPADRPHQSPSSGVADVFESSHSMSRGHDSSSRDHDAEDKAEEQPRKKRSEETQEHTLRNRDYETEDKTEEQAGRKLSEEEALREIPFGASLPPSRSLPSEPPNGPPPRIPGGSESPPPKSEVSSKPTTTPRRGPPAPLTLPKDRQKSSPLAVEEVYNSESECHDAIGVEPLGSAERGRRRTREKVRDLAVDQTAGKQETTMKDETLAPNAEEPNPTQAALTIKGPEAATASLAAVINSDGAQVLFPPMMSPGLPLSPRPTQTRGQSPPLSPRTRMPLSPRPPRQPIPLPPNTALVASPPPPSIVPSQLAQDSPLNAPKNQTLVPDSPSPLDGQPSPTERKQIFKGLATDEYPDLLLPPNALLSIDVKVASSRMKPSRASLLSLTQLEEDPVFTLAVISRADGGELWRVEKDTASLSKLDQRMKQCRSFKAKTPEKSLFNGHSPAKLDARRRALEAYMDELLNTQLDEATALELCTYLSTNALPPNAEEIGIGGKLSPDQSAHEVESDGPTVRSGYLTKKGKNFGGWKSRFFVVDGLNLKYYETPGGPHLGTIKLQGAQIGKQSHSGDNRSPVISNMGEEFDNHYRHAFLILEPKRKDSSSHVRHILCAEDDKERDDWVEALLKLIESQDFDDVDSHPSKPEAQERQHQGPSGPVKVRKSAHARATTRQAGEPDSLIGVRYDSTNAGDAPQHGDVAPPRSDMQNLRADALAVSAHRLTSAPEDQHLISYVSMASKSGTGPPLAPIEDKKQWKRSFFGIGSKTKSSSDGRGSLAGPATKTKSSSDGRESLTGSDGGAAWQDAPSQTLTKTPTVFGSTLAEAVEFHRPKDVDVLLPSVVYRCIQYLKAHGAFNEAGIFRIPGSNTVINDLNKRFNDELDVDLITDPNFYDIHAVASLLKRYLQNLQGGILVDLRPEFEETAAISNRDERIAQIAHIVQRLPEANLTVLQYLVSFLVRIINNSRVTMMTPKALVLASPAFQIPPGAFMLFLENFEGVFGISPDNYQPPTASGMERGSASTVDVVGKHVIAS</sequence>
<feature type="compositionally biased region" description="Basic and acidic residues" evidence="2">
    <location>
        <begin position="491"/>
        <end position="505"/>
    </location>
</feature>
<feature type="domain" description="Rho-GAP" evidence="4">
    <location>
        <begin position="1236"/>
        <end position="1449"/>
    </location>
</feature>
<dbReference type="SUPFAM" id="SSF64268">
    <property type="entry name" value="PX domain"/>
    <property type="match status" value="1"/>
</dbReference>
<feature type="compositionally biased region" description="Polar residues" evidence="2">
    <location>
        <begin position="95"/>
        <end position="107"/>
    </location>
</feature>
<evidence type="ECO:0000259" key="3">
    <source>
        <dbReference type="PROSITE" id="PS50003"/>
    </source>
</evidence>
<dbReference type="GO" id="GO:0005096">
    <property type="term" value="F:GTPase activator activity"/>
    <property type="evidence" value="ECO:0007669"/>
    <property type="project" value="UniProtKB-KW"/>
</dbReference>
<comment type="caution">
    <text evidence="5">The sequence shown here is derived from an EMBL/GenBank/DDBJ whole genome shotgun (WGS) entry which is preliminary data.</text>
</comment>
<evidence type="ECO:0000256" key="2">
    <source>
        <dbReference type="SAM" id="MobiDB-lite"/>
    </source>
</evidence>
<keyword evidence="6" id="KW-1185">Reference proteome</keyword>
<dbReference type="InterPro" id="IPR036871">
    <property type="entry name" value="PX_dom_sf"/>
</dbReference>
<dbReference type="Gene3D" id="1.10.555.10">
    <property type="entry name" value="Rho GTPase activation protein"/>
    <property type="match status" value="1"/>
</dbReference>
<dbReference type="PANTHER" id="PTHR23176">
    <property type="entry name" value="RHO/RAC/CDC GTPASE-ACTIVATING PROTEIN"/>
    <property type="match status" value="1"/>
</dbReference>
<dbReference type="RefSeq" id="XP_018708131.1">
    <property type="nucleotide sequence ID" value="XM_018843681.1"/>
</dbReference>
<accession>A0A168DZ33</accession>
<feature type="compositionally biased region" description="Polar residues" evidence="2">
    <location>
        <begin position="269"/>
        <end position="282"/>
    </location>
</feature>
<feature type="compositionally biased region" description="Basic and acidic residues" evidence="2">
    <location>
        <begin position="1055"/>
        <end position="1069"/>
    </location>
</feature>
<dbReference type="FunFam" id="2.30.29.30:FF:000452">
    <property type="entry name" value="Rho GTPase activator (Bem3)"/>
    <property type="match status" value="1"/>
</dbReference>
<dbReference type="Proteomes" id="UP000076744">
    <property type="component" value="Unassembled WGS sequence"/>
</dbReference>
<reference evidence="5 6" key="1">
    <citation type="journal article" date="2016" name="Genome Biol. Evol.">
        <title>Divergent and convergent evolution of fungal pathogenicity.</title>
        <authorList>
            <person name="Shang Y."/>
            <person name="Xiao G."/>
            <person name="Zheng P."/>
            <person name="Cen K."/>
            <person name="Zhan S."/>
            <person name="Wang C."/>
        </authorList>
    </citation>
    <scope>NUCLEOTIDE SEQUENCE [LARGE SCALE GENOMIC DNA]</scope>
    <source>
        <strain evidence="5 6">ARSEF 2679</strain>
    </source>
</reference>
<feature type="compositionally biased region" description="Basic and acidic residues" evidence="2">
    <location>
        <begin position="364"/>
        <end position="382"/>
    </location>
</feature>
<dbReference type="GO" id="GO:0005938">
    <property type="term" value="C:cell cortex"/>
    <property type="evidence" value="ECO:0007669"/>
    <property type="project" value="UniProtKB-ARBA"/>
</dbReference>
<feature type="region of interest" description="Disordered" evidence="2">
    <location>
        <begin position="1051"/>
        <end position="1121"/>
    </location>
</feature>